<feature type="compositionally biased region" description="Low complexity" evidence="7">
    <location>
        <begin position="1205"/>
        <end position="1239"/>
    </location>
</feature>
<sequence>MARKVVIPPLGEVRLRHFTARNTRRGGGGEIDFIAYSPKGILWTDDLNKNQIICLHSDPSKLIPLPLPVGFPQFTNQTQDVSLWNNYCAAGRCWNEVLHYQQFATDVNVGSDSETGGYVMAKVNSSKTCDAFVDQPCIDSKGGDTCMQNVINTFLANLPPADPAVVTTDRQLFAAICAQNPLIWLAADLDLREEHWPANCTAPVRLVRNMTISGPLDQPIKYTINFNFMARKVVIPPLGEVRLRHFTARNTRRGGGGEIDFIAYSPKGILWTDDLNKNQIICLHSDPSKLIPLPLPVGFPQFTNQTQDVSLWNNYCAAGRCWIEVLHYQQFATDVNVGSDSETGGYVMAKVNSSKTCDAFVDQPCIESKGGDTCMQNVINTFLANLPPADPAVVTTDRQLFAAICAQNPLIWLAADLDLREEHWPANCTAPVRLVRNMTISGPLDQPIKYTINFNFMARKVVIPPLGEVRLRHFTARNTRRGGGGEIDFIAYSPKGILWTDDLNKNQIICLHSDPSKLIPLPLPVGFPQFTNQTQDVSLWNNYCAAGRCWNEVLHYQQFATDVNVGSDSETGGYVMAKVNSSKTCDAFVDQPCIDSKGGDTCMQDVINTFLANLPPADNGTTVSNTSTDSGDSSVNVLAIALPVALGGAALIAIIAAVTVWAVRKRRRAAAAEAAAAAKLADLESGGAGYGRNHDGRGLKKGSKGGDSQSSDSKEHHNSSEEENAMGVYVPRHNNAHGHERPHDTLASSFRYETGDDMGRCLVVNAAAVGAAAGSGAGSLAAGSAGGMAVVEGVMDDGSVCALTVGAALGQGSYGVVFRGTWRERPVAVKVICCERQHAEQVSTEVKLMMSDTCRHPHLLRALACMSRTRIVNSKINQVAAALEATLSTLARTRGSGGGPGGSQQMAGSGSDSYRDSGANAGELVETWIVSEYCDLGALAPHVHIAKKFLAPPRPGSGERRPMLAPILSCLHDIAAGMAHLHALNVVHGDLKLANVLLASPRCVAAAAAADAGASCNSSGEGGLAAAAGGGPDESTSSENNGVTDSADASVWSVSQLPLPAGFVAKVADFGLSKALKEGQTHHSTKTVGTVTHQPPELLRSGKLTLSGDVYSFGIMAWELLTGSVPYKGLMYGEVVERVVVSHRRPEFPPHTPAAYRALAERCWAADAAARPTFKEVLAELEALLATAPQLQAESDSVALPPPTASSSSAAPATAATTAVNTPSGGPSGAPTSSGVTPR</sequence>
<dbReference type="SMART" id="SM00220">
    <property type="entry name" value="S_TKc"/>
    <property type="match status" value="1"/>
</dbReference>
<dbReference type="Gene3D" id="3.30.200.20">
    <property type="entry name" value="Phosphorylase Kinase, domain 1"/>
    <property type="match status" value="1"/>
</dbReference>
<dbReference type="InterPro" id="IPR051681">
    <property type="entry name" value="Ser/Thr_Kinases-Pseudokinases"/>
</dbReference>
<evidence type="ECO:0000256" key="4">
    <source>
        <dbReference type="ARBA" id="ARBA00022777"/>
    </source>
</evidence>
<evidence type="ECO:0000256" key="2">
    <source>
        <dbReference type="ARBA" id="ARBA00022679"/>
    </source>
</evidence>
<dbReference type="GO" id="GO:0005524">
    <property type="term" value="F:ATP binding"/>
    <property type="evidence" value="ECO:0007669"/>
    <property type="project" value="UniProtKB-UniRule"/>
</dbReference>
<feature type="compositionally biased region" description="Gly residues" evidence="7">
    <location>
        <begin position="1021"/>
        <end position="1032"/>
    </location>
</feature>
<feature type="binding site" evidence="6">
    <location>
        <position position="830"/>
    </location>
    <ligand>
        <name>ATP</name>
        <dbReference type="ChEBI" id="CHEBI:30616"/>
    </ligand>
</feature>
<dbReference type="PANTHER" id="PTHR44329:SF214">
    <property type="entry name" value="PROTEIN KINASE DOMAIN-CONTAINING PROTEIN"/>
    <property type="match status" value="1"/>
</dbReference>
<feature type="region of interest" description="Disordered" evidence="7">
    <location>
        <begin position="1193"/>
        <end position="1239"/>
    </location>
</feature>
<feature type="domain" description="Protein kinase" evidence="9">
    <location>
        <begin position="803"/>
        <end position="1185"/>
    </location>
</feature>
<accession>A0A835VSJ0</accession>
<dbReference type="PROSITE" id="PS50011">
    <property type="entry name" value="PROTEIN_KINASE_DOM"/>
    <property type="match status" value="1"/>
</dbReference>
<dbReference type="PROSITE" id="PS00107">
    <property type="entry name" value="PROTEIN_KINASE_ATP"/>
    <property type="match status" value="1"/>
</dbReference>
<keyword evidence="3 6" id="KW-0547">Nucleotide-binding</keyword>
<dbReference type="InterPro" id="IPR008271">
    <property type="entry name" value="Ser/Thr_kinase_AS"/>
</dbReference>
<dbReference type="Pfam" id="PF07714">
    <property type="entry name" value="PK_Tyr_Ser-Thr"/>
    <property type="match status" value="3"/>
</dbReference>
<keyword evidence="11" id="KW-1185">Reference proteome</keyword>
<feature type="region of interest" description="Disordered" evidence="7">
    <location>
        <begin position="686"/>
        <end position="722"/>
    </location>
</feature>
<keyword evidence="2" id="KW-0808">Transferase</keyword>
<keyword evidence="4" id="KW-0418">Kinase</keyword>
<dbReference type="SUPFAM" id="SSF56112">
    <property type="entry name" value="Protein kinase-like (PK-like)"/>
    <property type="match status" value="1"/>
</dbReference>
<evidence type="ECO:0000313" key="10">
    <source>
        <dbReference type="EMBL" id="KAG2424243.1"/>
    </source>
</evidence>
<reference evidence="10" key="1">
    <citation type="journal article" date="2020" name="bioRxiv">
        <title>Comparative genomics of Chlamydomonas.</title>
        <authorList>
            <person name="Craig R.J."/>
            <person name="Hasan A.R."/>
            <person name="Ness R.W."/>
            <person name="Keightley P.D."/>
        </authorList>
    </citation>
    <scope>NUCLEOTIDE SEQUENCE</scope>
    <source>
        <strain evidence="10">SAG 7.73</strain>
    </source>
</reference>
<evidence type="ECO:0000259" key="9">
    <source>
        <dbReference type="PROSITE" id="PS50011"/>
    </source>
</evidence>
<dbReference type="Gene3D" id="1.10.510.10">
    <property type="entry name" value="Transferase(Phosphotransferase) domain 1"/>
    <property type="match status" value="1"/>
</dbReference>
<feature type="region of interest" description="Disordered" evidence="7">
    <location>
        <begin position="893"/>
        <end position="915"/>
    </location>
</feature>
<dbReference type="PANTHER" id="PTHR44329">
    <property type="entry name" value="SERINE/THREONINE-PROTEIN KINASE TNNI3K-RELATED"/>
    <property type="match status" value="1"/>
</dbReference>
<protein>
    <recommendedName>
        <fullName evidence="9">Protein kinase domain-containing protein</fullName>
    </recommendedName>
</protein>
<dbReference type="InterPro" id="IPR011009">
    <property type="entry name" value="Kinase-like_dom_sf"/>
</dbReference>
<dbReference type="OrthoDB" id="542825at2759"/>
<comment type="caution">
    <text evidence="10">The sequence shown here is derived from an EMBL/GenBank/DDBJ whole genome shotgun (WGS) entry which is preliminary data.</text>
</comment>
<evidence type="ECO:0000256" key="3">
    <source>
        <dbReference type="ARBA" id="ARBA00022741"/>
    </source>
</evidence>
<evidence type="ECO:0000313" key="11">
    <source>
        <dbReference type="Proteomes" id="UP000650467"/>
    </source>
</evidence>
<evidence type="ECO:0000256" key="6">
    <source>
        <dbReference type="PROSITE-ProRule" id="PRU10141"/>
    </source>
</evidence>
<keyword evidence="8" id="KW-0812">Transmembrane</keyword>
<evidence type="ECO:0000256" key="7">
    <source>
        <dbReference type="SAM" id="MobiDB-lite"/>
    </source>
</evidence>
<evidence type="ECO:0000256" key="5">
    <source>
        <dbReference type="ARBA" id="ARBA00022840"/>
    </source>
</evidence>
<keyword evidence="1" id="KW-0723">Serine/threonine-protein kinase</keyword>
<feature type="transmembrane region" description="Helical" evidence="8">
    <location>
        <begin position="637"/>
        <end position="663"/>
    </location>
</feature>
<dbReference type="InterPro" id="IPR000719">
    <property type="entry name" value="Prot_kinase_dom"/>
</dbReference>
<organism evidence="10 11">
    <name type="scientific">Chlamydomonas incerta</name>
    <dbReference type="NCBI Taxonomy" id="51695"/>
    <lineage>
        <taxon>Eukaryota</taxon>
        <taxon>Viridiplantae</taxon>
        <taxon>Chlorophyta</taxon>
        <taxon>core chlorophytes</taxon>
        <taxon>Chlorophyceae</taxon>
        <taxon>CS clade</taxon>
        <taxon>Chlamydomonadales</taxon>
        <taxon>Chlamydomonadaceae</taxon>
        <taxon>Chlamydomonas</taxon>
    </lineage>
</organism>
<dbReference type="Proteomes" id="UP000650467">
    <property type="component" value="Unassembled WGS sequence"/>
</dbReference>
<dbReference type="InterPro" id="IPR001245">
    <property type="entry name" value="Ser-Thr/Tyr_kinase_cat_dom"/>
</dbReference>
<feature type="compositionally biased region" description="Low complexity" evidence="7">
    <location>
        <begin position="903"/>
        <end position="912"/>
    </location>
</feature>
<feature type="region of interest" description="Disordered" evidence="7">
    <location>
        <begin position="1021"/>
        <end position="1045"/>
    </location>
</feature>
<dbReference type="GO" id="GO:0004674">
    <property type="term" value="F:protein serine/threonine kinase activity"/>
    <property type="evidence" value="ECO:0007669"/>
    <property type="project" value="UniProtKB-KW"/>
</dbReference>
<dbReference type="InterPro" id="IPR017441">
    <property type="entry name" value="Protein_kinase_ATP_BS"/>
</dbReference>
<gene>
    <name evidence="10" type="ORF">HXX76_014626</name>
</gene>
<keyword evidence="8" id="KW-0472">Membrane</keyword>
<dbReference type="AlphaFoldDB" id="A0A835VSJ0"/>
<keyword evidence="5 6" id="KW-0067">ATP-binding</keyword>
<dbReference type="EMBL" id="JAEHOC010000067">
    <property type="protein sequence ID" value="KAG2424243.1"/>
    <property type="molecule type" value="Genomic_DNA"/>
</dbReference>
<keyword evidence="8" id="KW-1133">Transmembrane helix</keyword>
<feature type="compositionally biased region" description="Polar residues" evidence="7">
    <location>
        <begin position="1034"/>
        <end position="1044"/>
    </location>
</feature>
<name>A0A835VSJ0_CHLIN</name>
<dbReference type="PROSITE" id="PS00108">
    <property type="entry name" value="PROTEIN_KINASE_ST"/>
    <property type="match status" value="1"/>
</dbReference>
<evidence type="ECO:0000256" key="8">
    <source>
        <dbReference type="SAM" id="Phobius"/>
    </source>
</evidence>
<evidence type="ECO:0000256" key="1">
    <source>
        <dbReference type="ARBA" id="ARBA00022527"/>
    </source>
</evidence>
<proteinExistence type="predicted"/>